<feature type="transmembrane region" description="Helical" evidence="1">
    <location>
        <begin position="20"/>
        <end position="44"/>
    </location>
</feature>
<keyword evidence="1" id="KW-0472">Membrane</keyword>
<evidence type="ECO:0000313" key="3">
    <source>
        <dbReference type="Proteomes" id="UP000092445"/>
    </source>
</evidence>
<dbReference type="Proteomes" id="UP000092445">
    <property type="component" value="Unassembled WGS sequence"/>
</dbReference>
<sequence length="125" mass="14578">MATILLFTVAHQNKHFSVVPFFLGVLHYSWLLYVNGKLSVLLTFGRMLSGMARKLMQCSMTRSSDYRYVDNEAIFISISSTLRRETYTNTYNDEPVKLAIPTLVRQLLYIKLIFWYHQVCTLNSI</sequence>
<protein>
    <submittedName>
        <fullName evidence="2">Uncharacterized protein</fullName>
    </submittedName>
</protein>
<evidence type="ECO:0000256" key="1">
    <source>
        <dbReference type="SAM" id="Phobius"/>
    </source>
</evidence>
<name>A0A1A9ZJ25_GLOPL</name>
<evidence type="ECO:0000313" key="2">
    <source>
        <dbReference type="EnsemblMetazoa" id="GPAI016258-PA"/>
    </source>
</evidence>
<dbReference type="AlphaFoldDB" id="A0A1A9ZJ25"/>
<keyword evidence="1" id="KW-0812">Transmembrane</keyword>
<organism evidence="2 3">
    <name type="scientific">Glossina pallidipes</name>
    <name type="common">Tsetse fly</name>
    <dbReference type="NCBI Taxonomy" id="7398"/>
    <lineage>
        <taxon>Eukaryota</taxon>
        <taxon>Metazoa</taxon>
        <taxon>Ecdysozoa</taxon>
        <taxon>Arthropoda</taxon>
        <taxon>Hexapoda</taxon>
        <taxon>Insecta</taxon>
        <taxon>Pterygota</taxon>
        <taxon>Neoptera</taxon>
        <taxon>Endopterygota</taxon>
        <taxon>Diptera</taxon>
        <taxon>Brachycera</taxon>
        <taxon>Muscomorpha</taxon>
        <taxon>Hippoboscoidea</taxon>
        <taxon>Glossinidae</taxon>
        <taxon>Glossina</taxon>
    </lineage>
</organism>
<dbReference type="VEuPathDB" id="VectorBase:GPAI016258"/>
<keyword evidence="1" id="KW-1133">Transmembrane helix</keyword>
<dbReference type="EnsemblMetazoa" id="GPAI016258-RA">
    <property type="protein sequence ID" value="GPAI016258-PA"/>
    <property type="gene ID" value="GPAI016258"/>
</dbReference>
<reference evidence="3" key="1">
    <citation type="submission" date="2014-03" db="EMBL/GenBank/DDBJ databases">
        <authorList>
            <person name="Aksoy S."/>
            <person name="Warren W."/>
            <person name="Wilson R.K."/>
        </authorList>
    </citation>
    <scope>NUCLEOTIDE SEQUENCE [LARGE SCALE GENOMIC DNA]</scope>
    <source>
        <strain evidence="3">IAEA</strain>
    </source>
</reference>
<reference evidence="2" key="2">
    <citation type="submission" date="2020-05" db="UniProtKB">
        <authorList>
            <consortium name="EnsemblMetazoa"/>
        </authorList>
    </citation>
    <scope>IDENTIFICATION</scope>
    <source>
        <strain evidence="2">IAEA</strain>
    </source>
</reference>
<accession>A0A1A9ZJ25</accession>
<keyword evidence="3" id="KW-1185">Reference proteome</keyword>
<proteinExistence type="predicted"/>